<name>A0ABV4CUQ4_9BACT</name>
<evidence type="ECO:0000256" key="8">
    <source>
        <dbReference type="ARBA" id="ARBA00022598"/>
    </source>
</evidence>
<evidence type="ECO:0000256" key="14">
    <source>
        <dbReference type="ARBA" id="ARBA00030048"/>
    </source>
</evidence>
<evidence type="ECO:0000256" key="16">
    <source>
        <dbReference type="ARBA" id="ARBA00032510"/>
    </source>
</evidence>
<evidence type="ECO:0000313" key="24">
    <source>
        <dbReference type="EMBL" id="MEY8244270.1"/>
    </source>
</evidence>
<dbReference type="InterPro" id="IPR018109">
    <property type="entry name" value="Folylpolyglutamate_synth_CS"/>
</dbReference>
<evidence type="ECO:0000256" key="4">
    <source>
        <dbReference type="ARBA" id="ARBA00008276"/>
    </source>
</evidence>
<evidence type="ECO:0000256" key="17">
    <source>
        <dbReference type="ARBA" id="ARBA00047493"/>
    </source>
</evidence>
<dbReference type="Gene3D" id="3.90.190.20">
    <property type="entry name" value="Mur ligase, C-terminal domain"/>
    <property type="match status" value="1"/>
</dbReference>
<dbReference type="InterPro" id="IPR013221">
    <property type="entry name" value="Mur_ligase_cen"/>
</dbReference>
<dbReference type="PANTHER" id="PTHR11136:SF0">
    <property type="entry name" value="DIHYDROFOLATE SYNTHETASE-RELATED"/>
    <property type="match status" value="1"/>
</dbReference>
<evidence type="ECO:0000259" key="23">
    <source>
        <dbReference type="Pfam" id="PF08245"/>
    </source>
</evidence>
<gene>
    <name evidence="24" type="ORF">AAK873_01405</name>
</gene>
<evidence type="ECO:0000256" key="9">
    <source>
        <dbReference type="ARBA" id="ARBA00022723"/>
    </source>
</evidence>
<dbReference type="EMBL" id="JBCLPP010000003">
    <property type="protein sequence ID" value="MEY8244270.1"/>
    <property type="molecule type" value="Genomic_DNA"/>
</dbReference>
<dbReference type="PROSITE" id="PS01012">
    <property type="entry name" value="FOLYLPOLYGLU_SYNT_2"/>
    <property type="match status" value="1"/>
</dbReference>
<evidence type="ECO:0000256" key="2">
    <source>
        <dbReference type="ARBA" id="ARBA00004799"/>
    </source>
</evidence>
<feature type="domain" description="Mur ligase central" evidence="23">
    <location>
        <begin position="51"/>
        <end position="266"/>
    </location>
</feature>
<comment type="caution">
    <text evidence="24">The sequence shown here is derived from an EMBL/GenBank/DDBJ whole genome shotgun (WGS) entry which is preliminary data.</text>
</comment>
<sequence>MDYNATLDFLYTQLPMFQRVGAPAYKPGLDTSEALAAAFGNPQNNYPTVHIGGTNGKGSTAHTLAAILQEAGYKTGLYTSPHLVDFRERIRVNGKMIPKDDVVDFVRRFRYKNLSIAPSFFELTMVMAFDFFAKEHVDVAVIEVGLGGRLDSTNIITPALSVITNISRDHMQFLGNTLPEIASEKAGIIKHGVPVVIGESEGAVRRVFAEKAAEMSSPIVYADDNMAFSSATLSPDGILYSGTLYGNITGQLTGECQLKNTATILAAVSELKKTGMHITPEAIKRGFAGVCETTGLAGRWMKLYEKPFTVCDTGHNEGGWSYLSSQLAKTPGEKHMVIGFVNDKDVSHILDMMPHNALYYFTQASVSRALPAEELARLAQAAGLHGKTYDSVEGAYKAALKHATSDDTIFIGGSTFVVADFLTYMQ</sequence>
<evidence type="ECO:0000256" key="18">
    <source>
        <dbReference type="ARBA" id="ARBA00047808"/>
    </source>
</evidence>
<dbReference type="InterPro" id="IPR036565">
    <property type="entry name" value="Mur-like_cat_sf"/>
</dbReference>
<dbReference type="EC" id="6.3.2.12" evidence="5"/>
<dbReference type="Gene3D" id="3.40.1190.10">
    <property type="entry name" value="Mur-like, catalytic domain"/>
    <property type="match status" value="1"/>
</dbReference>
<keyword evidence="13" id="KW-0289">Folate biosynthesis</keyword>
<evidence type="ECO:0000256" key="12">
    <source>
        <dbReference type="ARBA" id="ARBA00022842"/>
    </source>
</evidence>
<keyword evidence="10 21" id="KW-0547">Nucleotide-binding</keyword>
<dbReference type="PANTHER" id="PTHR11136">
    <property type="entry name" value="FOLYLPOLYGLUTAMATE SYNTHASE-RELATED"/>
    <property type="match status" value="1"/>
</dbReference>
<comment type="catalytic activity">
    <reaction evidence="17">
        <text>(6S)-5,6,7,8-tetrahydrofolyl-(gamma-L-Glu)(n) + L-glutamate + ATP = (6S)-5,6,7,8-tetrahydrofolyl-(gamma-L-Glu)(n+1) + ADP + phosphate + H(+)</text>
        <dbReference type="Rhea" id="RHEA:10580"/>
        <dbReference type="Rhea" id="RHEA-COMP:14738"/>
        <dbReference type="Rhea" id="RHEA-COMP:14740"/>
        <dbReference type="ChEBI" id="CHEBI:15378"/>
        <dbReference type="ChEBI" id="CHEBI:29985"/>
        <dbReference type="ChEBI" id="CHEBI:30616"/>
        <dbReference type="ChEBI" id="CHEBI:43474"/>
        <dbReference type="ChEBI" id="CHEBI:141005"/>
        <dbReference type="ChEBI" id="CHEBI:456216"/>
        <dbReference type="EC" id="6.3.2.17"/>
    </reaction>
</comment>
<protein>
    <recommendedName>
        <fullName evidence="7">Dihydrofolate synthase/folylpolyglutamate synthase</fullName>
        <ecNumber evidence="5">6.3.2.12</ecNumber>
        <ecNumber evidence="6">6.3.2.17</ecNumber>
    </recommendedName>
    <alternativeName>
        <fullName evidence="16">Folylpoly-gamma-glutamate synthetase-dihydrofolate synthetase</fullName>
    </alternativeName>
    <alternativeName>
        <fullName evidence="14">Folylpolyglutamate synthetase</fullName>
    </alternativeName>
    <alternativeName>
        <fullName evidence="15">Tetrahydrofolylpolyglutamate synthase</fullName>
    </alternativeName>
</protein>
<dbReference type="InterPro" id="IPR001645">
    <property type="entry name" value="Folylpolyglutamate_synth"/>
</dbReference>
<comment type="pathway">
    <text evidence="2">Cofactor biosynthesis; tetrahydrofolate biosynthesis; 7,8-dihydrofolate from 2-amino-4-hydroxy-6-hydroxymethyl-7,8-dihydropteridine diphosphate and 4-aminobenzoate: step 2/2.</text>
</comment>
<comment type="catalytic activity">
    <reaction evidence="19">
        <text>(6R)-5,10-methylenetetrahydrofolyl-(gamma-L-Glu)(n) + L-glutamate + ATP = (6R)-5,10-methylenetetrahydrofolyl-(gamma-L-Glu)(n+1) + ADP + phosphate + H(+)</text>
        <dbReference type="Rhea" id="RHEA:51912"/>
        <dbReference type="Rhea" id="RHEA-COMP:13257"/>
        <dbReference type="Rhea" id="RHEA-COMP:13258"/>
        <dbReference type="ChEBI" id="CHEBI:15378"/>
        <dbReference type="ChEBI" id="CHEBI:29985"/>
        <dbReference type="ChEBI" id="CHEBI:30616"/>
        <dbReference type="ChEBI" id="CHEBI:43474"/>
        <dbReference type="ChEBI" id="CHEBI:136572"/>
        <dbReference type="ChEBI" id="CHEBI:456216"/>
        <dbReference type="EC" id="6.3.2.17"/>
    </reaction>
</comment>
<evidence type="ECO:0000256" key="5">
    <source>
        <dbReference type="ARBA" id="ARBA00013023"/>
    </source>
</evidence>
<reference evidence="24 25" key="1">
    <citation type="submission" date="2024-03" db="EMBL/GenBank/DDBJ databases">
        <title>Mouse gut bacterial collection (mGBC) of GemPharmatech.</title>
        <authorList>
            <person name="He Y."/>
            <person name="Dong L."/>
            <person name="Wu D."/>
            <person name="Gao X."/>
            <person name="Lin Z."/>
        </authorList>
    </citation>
    <scope>NUCLEOTIDE SEQUENCE [LARGE SCALE GENOMIC DNA]</scope>
    <source>
        <strain evidence="24 25">54-13</strain>
    </source>
</reference>
<dbReference type="Proteomes" id="UP001565200">
    <property type="component" value="Unassembled WGS sequence"/>
</dbReference>
<evidence type="ECO:0000256" key="7">
    <source>
        <dbReference type="ARBA" id="ARBA00019357"/>
    </source>
</evidence>
<evidence type="ECO:0000256" key="13">
    <source>
        <dbReference type="ARBA" id="ARBA00022909"/>
    </source>
</evidence>
<evidence type="ECO:0000256" key="6">
    <source>
        <dbReference type="ARBA" id="ARBA00013025"/>
    </source>
</evidence>
<keyword evidence="8 21" id="KW-0436">Ligase</keyword>
<keyword evidence="12" id="KW-0460">Magnesium</keyword>
<evidence type="ECO:0000256" key="15">
    <source>
        <dbReference type="ARBA" id="ARBA00030592"/>
    </source>
</evidence>
<evidence type="ECO:0000256" key="11">
    <source>
        <dbReference type="ARBA" id="ARBA00022840"/>
    </source>
</evidence>
<accession>A0ABV4CUQ4</accession>
<keyword evidence="25" id="KW-1185">Reference proteome</keyword>
<evidence type="ECO:0000256" key="3">
    <source>
        <dbReference type="ARBA" id="ARBA00005150"/>
    </source>
</evidence>
<evidence type="ECO:0000256" key="10">
    <source>
        <dbReference type="ARBA" id="ARBA00022741"/>
    </source>
</evidence>
<evidence type="ECO:0000313" key="25">
    <source>
        <dbReference type="Proteomes" id="UP001565200"/>
    </source>
</evidence>
<dbReference type="SUPFAM" id="SSF53623">
    <property type="entry name" value="MurD-like peptide ligases, catalytic domain"/>
    <property type="match status" value="1"/>
</dbReference>
<comment type="similarity">
    <text evidence="4 21">Belongs to the folylpolyglutamate synthase family.</text>
</comment>
<dbReference type="SUPFAM" id="SSF53244">
    <property type="entry name" value="MurD-like peptide ligases, peptide-binding domain"/>
    <property type="match status" value="1"/>
</dbReference>
<comment type="pathway">
    <text evidence="3">Cofactor biosynthesis; tetrahydrofolylpolyglutamate biosynthesis.</text>
</comment>
<dbReference type="NCBIfam" id="TIGR01499">
    <property type="entry name" value="folC"/>
    <property type="match status" value="1"/>
</dbReference>
<dbReference type="EC" id="6.3.2.17" evidence="6"/>
<keyword evidence="11 21" id="KW-0067">ATP-binding</keyword>
<comment type="catalytic activity">
    <reaction evidence="20">
        <text>7,8-dihydropteroate + L-glutamate + ATP = 7,8-dihydrofolate + ADP + phosphate + H(+)</text>
        <dbReference type="Rhea" id="RHEA:23584"/>
        <dbReference type="ChEBI" id="CHEBI:15378"/>
        <dbReference type="ChEBI" id="CHEBI:17839"/>
        <dbReference type="ChEBI" id="CHEBI:29985"/>
        <dbReference type="ChEBI" id="CHEBI:30616"/>
        <dbReference type="ChEBI" id="CHEBI:43474"/>
        <dbReference type="ChEBI" id="CHEBI:57451"/>
        <dbReference type="ChEBI" id="CHEBI:456216"/>
        <dbReference type="EC" id="6.3.2.12"/>
    </reaction>
</comment>
<evidence type="ECO:0000256" key="19">
    <source>
        <dbReference type="ARBA" id="ARBA00049035"/>
    </source>
</evidence>
<evidence type="ECO:0000256" key="1">
    <source>
        <dbReference type="ARBA" id="ARBA00002714"/>
    </source>
</evidence>
<organism evidence="24 25">
    <name type="scientific">Heminiphilus faecis</name>
    <dbReference type="NCBI Taxonomy" id="2601703"/>
    <lineage>
        <taxon>Bacteria</taxon>
        <taxon>Pseudomonadati</taxon>
        <taxon>Bacteroidota</taxon>
        <taxon>Bacteroidia</taxon>
        <taxon>Bacteroidales</taxon>
        <taxon>Muribaculaceae</taxon>
        <taxon>Heminiphilus</taxon>
    </lineage>
</organism>
<evidence type="ECO:0000256" key="21">
    <source>
        <dbReference type="PIRNR" id="PIRNR001563"/>
    </source>
</evidence>
<proteinExistence type="inferred from homology"/>
<comment type="function">
    <text evidence="1">Functions in two distinct reactions of the de novo folate biosynthetic pathway. Catalyzes the addition of a glutamate residue to dihydropteroate (7,8-dihydropteroate or H2Pte) to form dihydrofolate (7,8-dihydrofolate monoglutamate or H2Pte-Glu). Also catalyzes successive additions of L-glutamate to tetrahydrofolate or 10-formyltetrahydrofolate or 5,10-methylenetetrahydrofolate, leading to folylpolyglutamate derivatives.</text>
</comment>
<dbReference type="Pfam" id="PF08245">
    <property type="entry name" value="Mur_ligase_M"/>
    <property type="match status" value="1"/>
</dbReference>
<comment type="catalytic activity">
    <reaction evidence="18">
        <text>10-formyltetrahydrofolyl-(gamma-L-Glu)(n) + L-glutamate + ATP = 10-formyltetrahydrofolyl-(gamma-L-Glu)(n+1) + ADP + phosphate + H(+)</text>
        <dbReference type="Rhea" id="RHEA:51904"/>
        <dbReference type="Rhea" id="RHEA-COMP:13088"/>
        <dbReference type="Rhea" id="RHEA-COMP:14300"/>
        <dbReference type="ChEBI" id="CHEBI:15378"/>
        <dbReference type="ChEBI" id="CHEBI:29985"/>
        <dbReference type="ChEBI" id="CHEBI:30616"/>
        <dbReference type="ChEBI" id="CHEBI:43474"/>
        <dbReference type="ChEBI" id="CHEBI:134413"/>
        <dbReference type="ChEBI" id="CHEBI:456216"/>
        <dbReference type="EC" id="6.3.2.17"/>
    </reaction>
</comment>
<dbReference type="GO" id="GO:0016874">
    <property type="term" value="F:ligase activity"/>
    <property type="evidence" value="ECO:0007669"/>
    <property type="project" value="UniProtKB-KW"/>
</dbReference>
<dbReference type="Pfam" id="PF02875">
    <property type="entry name" value="Mur_ligase_C"/>
    <property type="match status" value="1"/>
</dbReference>
<feature type="domain" description="Mur ligase C-terminal" evidence="22">
    <location>
        <begin position="301"/>
        <end position="414"/>
    </location>
</feature>
<evidence type="ECO:0000256" key="20">
    <source>
        <dbReference type="ARBA" id="ARBA00049161"/>
    </source>
</evidence>
<evidence type="ECO:0000259" key="22">
    <source>
        <dbReference type="Pfam" id="PF02875"/>
    </source>
</evidence>
<dbReference type="InterPro" id="IPR004101">
    <property type="entry name" value="Mur_ligase_C"/>
</dbReference>
<keyword evidence="9" id="KW-0479">Metal-binding</keyword>
<dbReference type="RefSeq" id="WP_121698165.1">
    <property type="nucleotide sequence ID" value="NZ_JBCLPP010000003.1"/>
</dbReference>
<dbReference type="InterPro" id="IPR036615">
    <property type="entry name" value="Mur_ligase_C_dom_sf"/>
</dbReference>
<dbReference type="PIRSF" id="PIRSF001563">
    <property type="entry name" value="Folylpolyglu_synth"/>
    <property type="match status" value="1"/>
</dbReference>